<evidence type="ECO:0000256" key="1">
    <source>
        <dbReference type="ARBA" id="ARBA00023015"/>
    </source>
</evidence>
<sequence>MNTSGDRLKALLHECGLTPSDFAAQRSVTPQHVNNWFKRGVPLARLDELADLFCVHRRWLRTGEGPKHPNPILRSGAPRPTPVNPPSPLSVEHGRAVKVPYYQLQQGQLSPVASKHLRLPAKALRGLGVHAANAICLAMPASNMLPLIPLNASLAIDLGMTRVVEGETYALLHNGMLRVNNLSLGQHGTLYLHSHDRRNYAVERYTPAQCQAQGLEILGWVFHWSHFRQQRPG</sequence>
<dbReference type="RefSeq" id="WP_016715373.1">
    <property type="nucleotide sequence ID" value="NZ_AP022324.1"/>
</dbReference>
<evidence type="ECO:0000313" key="5">
    <source>
        <dbReference type="Proteomes" id="UP000464661"/>
    </source>
</evidence>
<dbReference type="PANTHER" id="PTHR40661">
    <property type="match status" value="1"/>
</dbReference>
<dbReference type="EMBL" id="AP022324">
    <property type="protein sequence ID" value="BBU43114.1"/>
    <property type="molecule type" value="Genomic_DNA"/>
</dbReference>
<dbReference type="Proteomes" id="UP000464661">
    <property type="component" value="Chromosome"/>
</dbReference>
<dbReference type="SUPFAM" id="SSF51306">
    <property type="entry name" value="LexA/Signal peptidase"/>
    <property type="match status" value="1"/>
</dbReference>
<gene>
    <name evidence="4" type="ORF">PPTS312_10290</name>
</gene>
<organism evidence="4 5">
    <name type="scientific">Pseudomonas putida</name>
    <name type="common">Arthrobacter siderocapsulatus</name>
    <dbReference type="NCBI Taxonomy" id="303"/>
    <lineage>
        <taxon>Bacteria</taxon>
        <taxon>Pseudomonadati</taxon>
        <taxon>Pseudomonadota</taxon>
        <taxon>Gammaproteobacteria</taxon>
        <taxon>Pseudomonadales</taxon>
        <taxon>Pseudomonadaceae</taxon>
        <taxon>Pseudomonas</taxon>
    </lineage>
</organism>
<dbReference type="OrthoDB" id="8613261at2"/>
<dbReference type="InterPro" id="IPR001387">
    <property type="entry name" value="Cro/C1-type_HTH"/>
</dbReference>
<keyword evidence="2" id="KW-0238">DNA-binding</keyword>
<accession>A0A0N8HFT1</accession>
<dbReference type="PANTHER" id="PTHR40661:SF2">
    <property type="entry name" value="HTH-TYPE TRANSCRIPTIONAL REGULATOR PRTR"/>
    <property type="match status" value="1"/>
</dbReference>
<protein>
    <submittedName>
        <fullName evidence="4">Transcriptional regulator</fullName>
    </submittedName>
</protein>
<dbReference type="SUPFAM" id="SSF47413">
    <property type="entry name" value="lambda repressor-like DNA-binding domains"/>
    <property type="match status" value="1"/>
</dbReference>
<dbReference type="GO" id="GO:0003677">
    <property type="term" value="F:DNA binding"/>
    <property type="evidence" value="ECO:0007669"/>
    <property type="project" value="UniProtKB-KW"/>
</dbReference>
<evidence type="ECO:0000313" key="4">
    <source>
        <dbReference type="EMBL" id="BBU43114.1"/>
    </source>
</evidence>
<dbReference type="InterPro" id="IPR010982">
    <property type="entry name" value="Lambda_DNA-bd_dom_sf"/>
</dbReference>
<dbReference type="Gene3D" id="1.10.260.40">
    <property type="entry name" value="lambda repressor-like DNA-binding domains"/>
    <property type="match status" value="1"/>
</dbReference>
<dbReference type="CDD" id="cd00093">
    <property type="entry name" value="HTH_XRE"/>
    <property type="match status" value="1"/>
</dbReference>
<dbReference type="InterPro" id="IPR036286">
    <property type="entry name" value="LexA/Signal_pep-like_sf"/>
</dbReference>
<evidence type="ECO:0000256" key="2">
    <source>
        <dbReference type="ARBA" id="ARBA00023125"/>
    </source>
</evidence>
<evidence type="ECO:0000256" key="3">
    <source>
        <dbReference type="ARBA" id="ARBA00023163"/>
    </source>
</evidence>
<name>A0A0N8HFT1_PSEPU</name>
<keyword evidence="1" id="KW-0805">Transcription regulation</keyword>
<keyword evidence="3" id="KW-0804">Transcription</keyword>
<dbReference type="AlphaFoldDB" id="A0A0N8HFT1"/>
<proteinExistence type="predicted"/>
<dbReference type="GeneID" id="83667811"/>
<reference evidence="4 5" key="1">
    <citation type="submission" date="2020-01" db="EMBL/GenBank/DDBJ databases">
        <title>Complete Genome Sequence of Pseudomonas putida Strain TS312, Harboring the HdtS type N-acyl-homoserine Lactone Synthase, Isolated from a Paper Mill.</title>
        <authorList>
            <person name="Hosoe A."/>
            <person name="Suenaga T."/>
            <person name="Sugi T."/>
            <person name="Izumi T."/>
            <person name="Nagai N."/>
            <person name="Terada A."/>
        </authorList>
    </citation>
    <scope>NUCLEOTIDE SEQUENCE [LARGE SCALE GENOMIC DNA]</scope>
    <source>
        <strain evidence="4 5">TS312</strain>
    </source>
</reference>